<feature type="compositionally biased region" description="Basic and acidic residues" evidence="1">
    <location>
        <begin position="124"/>
        <end position="141"/>
    </location>
</feature>
<evidence type="ECO:0000256" key="1">
    <source>
        <dbReference type="SAM" id="MobiDB-lite"/>
    </source>
</evidence>
<name>A0A8J2X929_ZYGB2</name>
<reference evidence="3" key="1">
    <citation type="journal article" date="2013" name="Genome Announc.">
        <title>Genome sequence of the food spoilage yeast Zygosaccharomyces bailii CLIB 213(T).</title>
        <authorList>
            <person name="Galeote V."/>
            <person name="Bigey F."/>
            <person name="Devillers H."/>
            <person name="Neuveglise C."/>
            <person name="Dequin S."/>
        </authorList>
    </citation>
    <scope>NUCLEOTIDE SEQUENCE [LARGE SCALE GENOMIC DNA]</scope>
    <source>
        <strain evidence="3">CLIB 213 / ATCC 58445 / CBS 680 / CCRC 21525 / NBRC 1098 / NCYC 1416 / NRRL Y-2227</strain>
    </source>
</reference>
<feature type="compositionally biased region" description="Gly residues" evidence="1">
    <location>
        <begin position="265"/>
        <end position="274"/>
    </location>
</feature>
<dbReference type="Pfam" id="PF17242">
    <property type="entry name" value="DUF5315"/>
    <property type="match status" value="1"/>
</dbReference>
<accession>A0A8J2X929</accession>
<feature type="region of interest" description="Disordered" evidence="1">
    <location>
        <begin position="248"/>
        <end position="317"/>
    </location>
</feature>
<organism evidence="2 3">
    <name type="scientific">Zygosaccharomyces bailii (strain CLIB 213 / ATCC 58445 / CBS 680 / BCRC 21525 / NBRC 1098 / NCYC 1416 / NRRL Y-2227)</name>
    <dbReference type="NCBI Taxonomy" id="1333698"/>
    <lineage>
        <taxon>Eukaryota</taxon>
        <taxon>Fungi</taxon>
        <taxon>Dikarya</taxon>
        <taxon>Ascomycota</taxon>
        <taxon>Saccharomycotina</taxon>
        <taxon>Saccharomycetes</taxon>
        <taxon>Saccharomycetales</taxon>
        <taxon>Saccharomycetaceae</taxon>
        <taxon>Zygosaccharomyces</taxon>
    </lineage>
</organism>
<feature type="compositionally biased region" description="Low complexity" evidence="1">
    <location>
        <begin position="275"/>
        <end position="285"/>
    </location>
</feature>
<feature type="region of interest" description="Disordered" evidence="1">
    <location>
        <begin position="1"/>
        <end position="141"/>
    </location>
</feature>
<keyword evidence="3" id="KW-1185">Reference proteome</keyword>
<dbReference type="Proteomes" id="UP000019375">
    <property type="component" value="Unassembled WGS sequence"/>
</dbReference>
<dbReference type="OrthoDB" id="4065597at2759"/>
<gene>
    <name evidence="2" type="ORF">BN860_06832g</name>
</gene>
<protein>
    <submittedName>
        <fullName evidence="2">BN860_06832g1_1</fullName>
    </submittedName>
</protein>
<sequence length="336" mass="36303">MASTSAASSVRHIGTNEEEDDSDTTTYRYVPRTLLQGGPFYATADEGRIGGSNGAKNNRNRDRNRRRSTDDKLGLNRTKSLNMTPSKSDNGRSLADNFMGPPLNLTATDVYDDMTGKGESNLKSSEESTTEHQPRHLNLEDIDIESIHGKDHYGKLEATPVADHQDKLWTEIDALDDVKRLASSENMYEGFPPDFEQQLEKLRSAHSHLLKTMRERDVLLESGRNSESTAAKGISNNVSRVVTQATGANSHEFTIGPSSTPSMGVGPGGPGLGEGSSTIATEAEGAGAGTGAGASAISGNQSRSTVQKRGKPPSLIQVDEDRYVQEITRIIKQLRT</sequence>
<dbReference type="EMBL" id="HG316455">
    <property type="protein sequence ID" value="CDF88300.1"/>
    <property type="molecule type" value="Genomic_DNA"/>
</dbReference>
<proteinExistence type="predicted"/>
<evidence type="ECO:0000313" key="2">
    <source>
        <dbReference type="EMBL" id="CDF88300.1"/>
    </source>
</evidence>
<dbReference type="AlphaFoldDB" id="A0A8J2X929"/>
<feature type="compositionally biased region" description="Polar residues" evidence="1">
    <location>
        <begin position="77"/>
        <end position="88"/>
    </location>
</feature>
<evidence type="ECO:0000313" key="3">
    <source>
        <dbReference type="Proteomes" id="UP000019375"/>
    </source>
</evidence>